<reference evidence="1" key="1">
    <citation type="submission" date="2023-03" db="EMBL/GenBank/DDBJ databases">
        <title>Massive genome expansion in bonnet fungi (Mycena s.s.) driven by repeated elements and novel gene families across ecological guilds.</title>
        <authorList>
            <consortium name="Lawrence Berkeley National Laboratory"/>
            <person name="Harder C.B."/>
            <person name="Miyauchi S."/>
            <person name="Viragh M."/>
            <person name="Kuo A."/>
            <person name="Thoen E."/>
            <person name="Andreopoulos B."/>
            <person name="Lu D."/>
            <person name="Skrede I."/>
            <person name="Drula E."/>
            <person name="Henrissat B."/>
            <person name="Morin E."/>
            <person name="Kohler A."/>
            <person name="Barry K."/>
            <person name="LaButti K."/>
            <person name="Morin E."/>
            <person name="Salamov A."/>
            <person name="Lipzen A."/>
            <person name="Mereny Z."/>
            <person name="Hegedus B."/>
            <person name="Baldrian P."/>
            <person name="Stursova M."/>
            <person name="Weitz H."/>
            <person name="Taylor A."/>
            <person name="Grigoriev I.V."/>
            <person name="Nagy L.G."/>
            <person name="Martin F."/>
            <person name="Kauserud H."/>
        </authorList>
    </citation>
    <scope>NUCLEOTIDE SEQUENCE</scope>
    <source>
        <strain evidence="1">CBHHK188m</strain>
    </source>
</reference>
<protein>
    <submittedName>
        <fullName evidence="1">Uncharacterized protein</fullName>
    </submittedName>
</protein>
<dbReference type="EMBL" id="JARJLG010000114">
    <property type="protein sequence ID" value="KAJ7743029.1"/>
    <property type="molecule type" value="Genomic_DNA"/>
</dbReference>
<name>A0AAD7IH50_9AGAR</name>
<comment type="caution">
    <text evidence="1">The sequence shown here is derived from an EMBL/GenBank/DDBJ whole genome shotgun (WGS) entry which is preliminary data.</text>
</comment>
<accession>A0AAD7IH50</accession>
<evidence type="ECO:0000313" key="1">
    <source>
        <dbReference type="EMBL" id="KAJ7743029.1"/>
    </source>
</evidence>
<dbReference type="AlphaFoldDB" id="A0AAD7IH50"/>
<sequence length="260" mass="29480">MFSQLFRLFLRAVTYHHTPRRNNNLSMEPDFCWRLLLPEDDVEGLKLDSPVVSLQYLLARPDLHPTRRFEYFDDTGVVHAWIATSNSLRSYTADELLHRLDPDSVIGAWLGGFSSSAPDPPDNIYTIVGWPGYYERLYQWMVGRKRFRHWDDVTIFQAKTGGWCYLNLISCSPAQASNFARTRGMTMSWPTIIPLAHSAGTTTSLFTLSQTSELTTHITMSAGGTWTVQRVQWLLQNPAQATAEQRALIGAVIGHKDTSV</sequence>
<gene>
    <name evidence="1" type="ORF">DFH07DRAFT_835827</name>
</gene>
<evidence type="ECO:0000313" key="2">
    <source>
        <dbReference type="Proteomes" id="UP001215280"/>
    </source>
</evidence>
<dbReference type="Proteomes" id="UP001215280">
    <property type="component" value="Unassembled WGS sequence"/>
</dbReference>
<keyword evidence="2" id="KW-1185">Reference proteome</keyword>
<organism evidence="1 2">
    <name type="scientific">Mycena maculata</name>
    <dbReference type="NCBI Taxonomy" id="230809"/>
    <lineage>
        <taxon>Eukaryota</taxon>
        <taxon>Fungi</taxon>
        <taxon>Dikarya</taxon>
        <taxon>Basidiomycota</taxon>
        <taxon>Agaricomycotina</taxon>
        <taxon>Agaricomycetes</taxon>
        <taxon>Agaricomycetidae</taxon>
        <taxon>Agaricales</taxon>
        <taxon>Marasmiineae</taxon>
        <taxon>Mycenaceae</taxon>
        <taxon>Mycena</taxon>
    </lineage>
</organism>
<proteinExistence type="predicted"/>